<organism evidence="3 4">
    <name type="scientific">Pendulispora rubella</name>
    <dbReference type="NCBI Taxonomy" id="2741070"/>
    <lineage>
        <taxon>Bacteria</taxon>
        <taxon>Pseudomonadati</taxon>
        <taxon>Myxococcota</taxon>
        <taxon>Myxococcia</taxon>
        <taxon>Myxococcales</taxon>
        <taxon>Sorangiineae</taxon>
        <taxon>Pendulisporaceae</taxon>
        <taxon>Pendulispora</taxon>
    </lineage>
</organism>
<dbReference type="PANTHER" id="PTHR13420">
    <property type="entry name" value="UPF0235 PROTEIN C15ORF40"/>
    <property type="match status" value="1"/>
</dbReference>
<dbReference type="Pfam" id="PF02594">
    <property type="entry name" value="DUF167"/>
    <property type="match status" value="1"/>
</dbReference>
<proteinExistence type="inferred from homology"/>
<protein>
    <recommendedName>
        <fullName evidence="2">UPF0235 protein LVJ94_47045</fullName>
    </recommendedName>
</protein>
<accession>A0ABZ2L0I0</accession>
<reference evidence="3" key="1">
    <citation type="submission" date="2021-12" db="EMBL/GenBank/DDBJ databases">
        <title>Discovery of the Pendulisporaceae a myxobacterial family with distinct sporulation behavior and unique specialized metabolism.</title>
        <authorList>
            <person name="Garcia R."/>
            <person name="Popoff A."/>
            <person name="Bader C.D."/>
            <person name="Loehr J."/>
            <person name="Walesch S."/>
            <person name="Walt C."/>
            <person name="Boldt J."/>
            <person name="Bunk B."/>
            <person name="Haeckl F.J.F.P.J."/>
            <person name="Gunesch A.P."/>
            <person name="Birkelbach J."/>
            <person name="Nuebel U."/>
            <person name="Pietschmann T."/>
            <person name="Bach T."/>
            <person name="Mueller R."/>
        </authorList>
    </citation>
    <scope>NUCLEOTIDE SEQUENCE</scope>
    <source>
        <strain evidence="3">MSr11367</strain>
    </source>
</reference>
<dbReference type="InterPro" id="IPR003746">
    <property type="entry name" value="DUF167"/>
</dbReference>
<dbReference type="HAMAP" id="MF_00634">
    <property type="entry name" value="UPF0235"/>
    <property type="match status" value="1"/>
</dbReference>
<evidence type="ECO:0000313" key="4">
    <source>
        <dbReference type="Proteomes" id="UP001374803"/>
    </source>
</evidence>
<evidence type="ECO:0000313" key="3">
    <source>
        <dbReference type="EMBL" id="WXB04448.1"/>
    </source>
</evidence>
<name>A0ABZ2L0I0_9BACT</name>
<comment type="similarity">
    <text evidence="1 2">Belongs to the UPF0235 family.</text>
</comment>
<dbReference type="NCBIfam" id="TIGR00251">
    <property type="entry name" value="DUF167 family protein"/>
    <property type="match status" value="1"/>
</dbReference>
<dbReference type="RefSeq" id="WP_394834089.1">
    <property type="nucleotide sequence ID" value="NZ_CP089929.1"/>
</dbReference>
<evidence type="ECO:0000256" key="1">
    <source>
        <dbReference type="ARBA" id="ARBA00010364"/>
    </source>
</evidence>
<dbReference type="Gene3D" id="3.30.1200.10">
    <property type="entry name" value="YggU-like"/>
    <property type="match status" value="1"/>
</dbReference>
<sequence>MSLVAKGNVVRFAVHAKPRAKESAIVGVREGALDVRLAAPPVDGLANEELVRTLAEALRMPQKSVRLVRGTGSREKQVEVDGLTAAETLSRLERFIRGAAEPRK</sequence>
<dbReference type="PANTHER" id="PTHR13420:SF7">
    <property type="entry name" value="UPF0235 PROTEIN C15ORF40"/>
    <property type="match status" value="1"/>
</dbReference>
<keyword evidence="4" id="KW-1185">Reference proteome</keyword>
<dbReference type="InterPro" id="IPR036591">
    <property type="entry name" value="YggU-like_sf"/>
</dbReference>
<evidence type="ECO:0000256" key="2">
    <source>
        <dbReference type="HAMAP-Rule" id="MF_00634"/>
    </source>
</evidence>
<dbReference type="SUPFAM" id="SSF69786">
    <property type="entry name" value="YggU-like"/>
    <property type="match status" value="1"/>
</dbReference>
<dbReference type="EMBL" id="CP089983">
    <property type="protein sequence ID" value="WXB04448.1"/>
    <property type="molecule type" value="Genomic_DNA"/>
</dbReference>
<dbReference type="Proteomes" id="UP001374803">
    <property type="component" value="Chromosome"/>
</dbReference>
<dbReference type="SMART" id="SM01152">
    <property type="entry name" value="DUF167"/>
    <property type="match status" value="1"/>
</dbReference>
<gene>
    <name evidence="3" type="ORF">LVJ94_47045</name>
</gene>